<evidence type="ECO:0000259" key="1">
    <source>
        <dbReference type="Pfam" id="PF01551"/>
    </source>
</evidence>
<dbReference type="PANTHER" id="PTHR21666:SF270">
    <property type="entry name" value="MUREIN HYDROLASE ACTIVATOR ENVC"/>
    <property type="match status" value="1"/>
</dbReference>
<organism evidence="2 3">
    <name type="scientific">Sporosarcina luteola</name>
    <dbReference type="NCBI Taxonomy" id="582850"/>
    <lineage>
        <taxon>Bacteria</taxon>
        <taxon>Bacillati</taxon>
        <taxon>Bacillota</taxon>
        <taxon>Bacilli</taxon>
        <taxon>Bacillales</taxon>
        <taxon>Caryophanaceae</taxon>
        <taxon>Sporosarcina</taxon>
    </lineage>
</organism>
<dbReference type="GO" id="GO:0004222">
    <property type="term" value="F:metalloendopeptidase activity"/>
    <property type="evidence" value="ECO:0007669"/>
    <property type="project" value="TreeGrafter"/>
</dbReference>
<dbReference type="EMBL" id="BJYL01000036">
    <property type="protein sequence ID" value="GEN84410.1"/>
    <property type="molecule type" value="Genomic_DNA"/>
</dbReference>
<dbReference type="InterPro" id="IPR011055">
    <property type="entry name" value="Dup_hybrid_motif"/>
</dbReference>
<dbReference type="CDD" id="cd12797">
    <property type="entry name" value="M23_peptidase"/>
    <property type="match status" value="1"/>
</dbReference>
<dbReference type="RefSeq" id="WP_281288396.1">
    <property type="nucleotide sequence ID" value="NZ_BJYL01000036.1"/>
</dbReference>
<dbReference type="InterPro" id="IPR050570">
    <property type="entry name" value="Cell_wall_metabolism_enzyme"/>
</dbReference>
<dbReference type="Gene3D" id="2.70.70.10">
    <property type="entry name" value="Glucose Permease (Domain IIA)"/>
    <property type="match status" value="1"/>
</dbReference>
<dbReference type="InterPro" id="IPR016047">
    <property type="entry name" value="M23ase_b-sheet_dom"/>
</dbReference>
<reference evidence="2 3" key="1">
    <citation type="submission" date="2019-07" db="EMBL/GenBank/DDBJ databases">
        <title>Whole genome shotgun sequence of Sporosarcina luteola NBRC 105378.</title>
        <authorList>
            <person name="Hosoyama A."/>
            <person name="Uohara A."/>
            <person name="Ohji S."/>
            <person name="Ichikawa N."/>
        </authorList>
    </citation>
    <scope>NUCLEOTIDE SEQUENCE [LARGE SCALE GENOMIC DNA]</scope>
    <source>
        <strain evidence="2 3">NBRC 105378</strain>
    </source>
</reference>
<evidence type="ECO:0000313" key="2">
    <source>
        <dbReference type="EMBL" id="GEN84410.1"/>
    </source>
</evidence>
<dbReference type="Proteomes" id="UP000321901">
    <property type="component" value="Unassembled WGS sequence"/>
</dbReference>
<sequence length="189" mass="21372">MDWERKGWPAYRTSLAQYLLFGVPLDDYYCWGKEVFAPCDGIVVQAEDGYKERARTKLLSDMSNAFKNARYFDPKQDDIQSVAGNYIIIECAPNVYAGLVHLQTGSIQVSVGQRVKKGEVIGRVGHSGNSFAPHLHFQLMDSSDIAVANGLPCAFEQYEIFKNGIWEKVNNGIPTNKDRIRFLESDERK</sequence>
<dbReference type="PANTHER" id="PTHR21666">
    <property type="entry name" value="PEPTIDASE-RELATED"/>
    <property type="match status" value="1"/>
</dbReference>
<dbReference type="SUPFAM" id="SSF51261">
    <property type="entry name" value="Duplicated hybrid motif"/>
    <property type="match status" value="1"/>
</dbReference>
<comment type="caution">
    <text evidence="2">The sequence shown here is derived from an EMBL/GenBank/DDBJ whole genome shotgun (WGS) entry which is preliminary data.</text>
</comment>
<name>A0A511ZAC8_9BACL</name>
<proteinExistence type="predicted"/>
<accession>A0A511ZAC8</accession>
<dbReference type="AlphaFoldDB" id="A0A511ZAC8"/>
<evidence type="ECO:0000313" key="3">
    <source>
        <dbReference type="Proteomes" id="UP000321901"/>
    </source>
</evidence>
<protein>
    <recommendedName>
        <fullName evidence="1">M23ase beta-sheet core domain-containing protein</fullName>
    </recommendedName>
</protein>
<keyword evidence="3" id="KW-1185">Reference proteome</keyword>
<feature type="domain" description="M23ase beta-sheet core" evidence="1">
    <location>
        <begin position="32"/>
        <end position="141"/>
    </location>
</feature>
<gene>
    <name evidence="2" type="ORF">SLU01_27220</name>
</gene>
<dbReference type="Pfam" id="PF01551">
    <property type="entry name" value="Peptidase_M23"/>
    <property type="match status" value="1"/>
</dbReference>